<organism evidence="6 7">
    <name type="scientific">Rhodotorula diobovata</name>
    <dbReference type="NCBI Taxonomy" id="5288"/>
    <lineage>
        <taxon>Eukaryota</taxon>
        <taxon>Fungi</taxon>
        <taxon>Dikarya</taxon>
        <taxon>Basidiomycota</taxon>
        <taxon>Pucciniomycotina</taxon>
        <taxon>Microbotryomycetes</taxon>
        <taxon>Sporidiobolales</taxon>
        <taxon>Sporidiobolaceae</taxon>
        <taxon>Rhodotorula</taxon>
    </lineage>
</organism>
<evidence type="ECO:0000256" key="2">
    <source>
        <dbReference type="PROSITE-ProRule" id="PRU00169"/>
    </source>
</evidence>
<dbReference type="SUPFAM" id="SSF47384">
    <property type="entry name" value="Homodimeric domain of signal transducing histidine kinase"/>
    <property type="match status" value="2"/>
</dbReference>
<dbReference type="SUPFAM" id="SSF52172">
    <property type="entry name" value="CheY-like"/>
    <property type="match status" value="2"/>
</dbReference>
<evidence type="ECO:0000259" key="4">
    <source>
        <dbReference type="PROSITE" id="PS50109"/>
    </source>
</evidence>
<dbReference type="Pfam" id="PF00072">
    <property type="entry name" value="Response_reg"/>
    <property type="match status" value="2"/>
</dbReference>
<dbReference type="InterPro" id="IPR003594">
    <property type="entry name" value="HATPase_dom"/>
</dbReference>
<dbReference type="CDD" id="cd17574">
    <property type="entry name" value="REC_OmpR"/>
    <property type="match status" value="1"/>
</dbReference>
<dbReference type="InterPro" id="IPR036890">
    <property type="entry name" value="HATPase_C_sf"/>
</dbReference>
<feature type="compositionally biased region" description="Basic and acidic residues" evidence="3">
    <location>
        <begin position="903"/>
        <end position="936"/>
    </location>
</feature>
<evidence type="ECO:0000256" key="1">
    <source>
        <dbReference type="ARBA" id="ARBA00022553"/>
    </source>
</evidence>
<dbReference type="FunFam" id="3.40.50.2300:FF:000307">
    <property type="entry name" value="Receptor-like histidine kinase BpdS"/>
    <property type="match status" value="1"/>
</dbReference>
<dbReference type="SMART" id="SM00448">
    <property type="entry name" value="REC"/>
    <property type="match status" value="2"/>
</dbReference>
<dbReference type="InterPro" id="IPR035965">
    <property type="entry name" value="PAS-like_dom_sf"/>
</dbReference>
<dbReference type="FunFam" id="1.10.287.130:FF:000045">
    <property type="entry name" value="Two-component system sensor histidine kinase/response regulator"/>
    <property type="match status" value="1"/>
</dbReference>
<comment type="caution">
    <text evidence="6">The sequence shown here is derived from an EMBL/GenBank/DDBJ whole genome shotgun (WGS) entry which is preliminary data.</text>
</comment>
<feature type="region of interest" description="Disordered" evidence="3">
    <location>
        <begin position="379"/>
        <end position="418"/>
    </location>
</feature>
<dbReference type="Gene3D" id="1.10.287.130">
    <property type="match status" value="2"/>
</dbReference>
<feature type="compositionally biased region" description="Basic and acidic residues" evidence="3">
    <location>
        <begin position="695"/>
        <end position="705"/>
    </location>
</feature>
<feature type="compositionally biased region" description="Basic and acidic residues" evidence="3">
    <location>
        <begin position="306"/>
        <end position="331"/>
    </location>
</feature>
<dbReference type="Gene3D" id="3.30.450.20">
    <property type="entry name" value="PAS domain"/>
    <property type="match status" value="2"/>
</dbReference>
<dbReference type="Pfam" id="PF02518">
    <property type="entry name" value="HATPase_c"/>
    <property type="match status" value="2"/>
</dbReference>
<feature type="region of interest" description="Disordered" evidence="3">
    <location>
        <begin position="1880"/>
        <end position="1911"/>
    </location>
</feature>
<reference evidence="6 7" key="1">
    <citation type="submission" date="2019-03" db="EMBL/GenBank/DDBJ databases">
        <title>Rhodosporidium diobovatum UCD-FST 08-225 genome sequencing, assembly, and annotation.</title>
        <authorList>
            <person name="Fakankun I.U."/>
            <person name="Fristensky B."/>
            <person name="Levin D.B."/>
        </authorList>
    </citation>
    <scope>NUCLEOTIDE SEQUENCE [LARGE SCALE GENOMIC DNA]</scope>
    <source>
        <strain evidence="6 7">UCD-FST 08-225</strain>
    </source>
</reference>
<feature type="compositionally biased region" description="Low complexity" evidence="3">
    <location>
        <begin position="332"/>
        <end position="342"/>
    </location>
</feature>
<feature type="compositionally biased region" description="Basic and acidic residues" evidence="3">
    <location>
        <begin position="1046"/>
        <end position="1059"/>
    </location>
</feature>
<feature type="compositionally biased region" description="Basic and acidic residues" evidence="3">
    <location>
        <begin position="943"/>
        <end position="961"/>
    </location>
</feature>
<accession>A0A5C5G3E6</accession>
<feature type="modified residue" description="4-aspartylphosphate" evidence="2">
    <location>
        <position position="2613"/>
    </location>
</feature>
<feature type="compositionally biased region" description="Low complexity" evidence="3">
    <location>
        <begin position="1143"/>
        <end position="1156"/>
    </location>
</feature>
<name>A0A5C5G3E6_9BASI</name>
<dbReference type="InterPro" id="IPR000014">
    <property type="entry name" value="PAS"/>
</dbReference>
<dbReference type="Gene3D" id="3.40.50.2300">
    <property type="match status" value="2"/>
</dbReference>
<feature type="region of interest" description="Disordered" evidence="3">
    <location>
        <begin position="1"/>
        <end position="66"/>
    </location>
</feature>
<feature type="compositionally biased region" description="Acidic residues" evidence="3">
    <location>
        <begin position="290"/>
        <end position="305"/>
    </location>
</feature>
<dbReference type="SMART" id="SM00387">
    <property type="entry name" value="HATPase_c"/>
    <property type="match status" value="2"/>
</dbReference>
<feature type="compositionally biased region" description="Low complexity" evidence="3">
    <location>
        <begin position="2524"/>
        <end position="2541"/>
    </location>
</feature>
<feature type="compositionally biased region" description="Low complexity" evidence="3">
    <location>
        <begin position="758"/>
        <end position="772"/>
    </location>
</feature>
<feature type="region of interest" description="Disordered" evidence="3">
    <location>
        <begin position="1385"/>
        <end position="1432"/>
    </location>
</feature>
<dbReference type="STRING" id="5288.A0A5C5G3E6"/>
<dbReference type="InterPro" id="IPR013656">
    <property type="entry name" value="PAS_4"/>
</dbReference>
<dbReference type="InterPro" id="IPR001789">
    <property type="entry name" value="Sig_transdc_resp-reg_receiver"/>
</dbReference>
<dbReference type="Proteomes" id="UP000311382">
    <property type="component" value="Unassembled WGS sequence"/>
</dbReference>
<evidence type="ECO:0000313" key="6">
    <source>
        <dbReference type="EMBL" id="TNY22834.1"/>
    </source>
</evidence>
<dbReference type="CDD" id="cd00130">
    <property type="entry name" value="PAS"/>
    <property type="match status" value="1"/>
</dbReference>
<evidence type="ECO:0000313" key="7">
    <source>
        <dbReference type="Proteomes" id="UP000311382"/>
    </source>
</evidence>
<dbReference type="PROSITE" id="PS50110">
    <property type="entry name" value="RESPONSE_REGULATORY"/>
    <property type="match status" value="2"/>
</dbReference>
<dbReference type="InterPro" id="IPR004358">
    <property type="entry name" value="Sig_transdc_His_kin-like_C"/>
</dbReference>
<protein>
    <submittedName>
        <fullName evidence="6">CnHHK4 protein</fullName>
    </submittedName>
</protein>
<dbReference type="CDD" id="cd00082">
    <property type="entry name" value="HisKA"/>
    <property type="match status" value="1"/>
</dbReference>
<feature type="compositionally biased region" description="Polar residues" evidence="3">
    <location>
        <begin position="586"/>
        <end position="599"/>
    </location>
</feature>
<dbReference type="Gene3D" id="3.30.565.10">
    <property type="entry name" value="Histidine kinase-like ATPase, C-terminal domain"/>
    <property type="match status" value="2"/>
</dbReference>
<dbReference type="InterPro" id="IPR036097">
    <property type="entry name" value="HisK_dim/P_sf"/>
</dbReference>
<keyword evidence="7" id="KW-1185">Reference proteome</keyword>
<feature type="domain" description="Response regulatory" evidence="5">
    <location>
        <begin position="2554"/>
        <end position="2684"/>
    </location>
</feature>
<feature type="region of interest" description="Disordered" evidence="3">
    <location>
        <begin position="2523"/>
        <end position="2548"/>
    </location>
</feature>
<feature type="compositionally biased region" description="Low complexity" evidence="3">
    <location>
        <begin position="815"/>
        <end position="826"/>
    </location>
</feature>
<dbReference type="PANTHER" id="PTHR43547">
    <property type="entry name" value="TWO-COMPONENT HISTIDINE KINASE"/>
    <property type="match status" value="1"/>
</dbReference>
<dbReference type="OrthoDB" id="60033at2759"/>
<feature type="compositionally biased region" description="Basic and acidic residues" evidence="3">
    <location>
        <begin position="651"/>
        <end position="689"/>
    </location>
</feature>
<feature type="compositionally biased region" description="Polar residues" evidence="3">
    <location>
        <begin position="24"/>
        <end position="35"/>
    </location>
</feature>
<feature type="compositionally biased region" description="Acidic residues" evidence="3">
    <location>
        <begin position="1003"/>
        <end position="1028"/>
    </location>
</feature>
<feature type="compositionally biased region" description="Pro residues" evidence="3">
    <location>
        <begin position="542"/>
        <end position="555"/>
    </location>
</feature>
<feature type="compositionally biased region" description="Basic and acidic residues" evidence="3">
    <location>
        <begin position="1068"/>
        <end position="1110"/>
    </location>
</feature>
<feature type="region of interest" description="Disordered" evidence="3">
    <location>
        <begin position="886"/>
        <end position="1110"/>
    </location>
</feature>
<dbReference type="GO" id="GO:0000155">
    <property type="term" value="F:phosphorelay sensor kinase activity"/>
    <property type="evidence" value="ECO:0007669"/>
    <property type="project" value="InterPro"/>
</dbReference>
<dbReference type="Pfam" id="PF00512">
    <property type="entry name" value="HisKA"/>
    <property type="match status" value="1"/>
</dbReference>
<dbReference type="SUPFAM" id="SSF55785">
    <property type="entry name" value="PYP-like sensor domain (PAS domain)"/>
    <property type="match status" value="1"/>
</dbReference>
<gene>
    <name evidence="6" type="ORF">DMC30DRAFT_410858</name>
</gene>
<feature type="region of interest" description="Disordered" evidence="3">
    <location>
        <begin position="103"/>
        <end position="357"/>
    </location>
</feature>
<dbReference type="InterPro" id="IPR003661">
    <property type="entry name" value="HisK_dim/P_dom"/>
</dbReference>
<feature type="compositionally biased region" description="Acidic residues" evidence="3">
    <location>
        <begin position="965"/>
        <end position="992"/>
    </location>
</feature>
<feature type="domain" description="Histidine kinase" evidence="4">
    <location>
        <begin position="2209"/>
        <end position="2484"/>
    </location>
</feature>
<dbReference type="Pfam" id="PF08448">
    <property type="entry name" value="PAS_4"/>
    <property type="match status" value="1"/>
</dbReference>
<feature type="compositionally biased region" description="Low complexity" evidence="3">
    <location>
        <begin position="509"/>
        <end position="541"/>
    </location>
</feature>
<dbReference type="SMART" id="SM00388">
    <property type="entry name" value="HisKA"/>
    <property type="match status" value="2"/>
</dbReference>
<feature type="modified residue" description="4-aspartylphosphate" evidence="2">
    <location>
        <position position="1972"/>
    </location>
</feature>
<feature type="region of interest" description="Disordered" evidence="3">
    <location>
        <begin position="644"/>
        <end position="873"/>
    </location>
</feature>
<feature type="compositionally biased region" description="Basic and acidic residues" evidence="3">
    <location>
        <begin position="133"/>
        <end position="146"/>
    </location>
</feature>
<feature type="compositionally biased region" description="Basic and acidic residues" evidence="3">
    <location>
        <begin position="379"/>
        <end position="398"/>
    </location>
</feature>
<dbReference type="SUPFAM" id="SSF55874">
    <property type="entry name" value="ATPase domain of HSP90 chaperone/DNA topoisomerase II/histidine kinase"/>
    <property type="match status" value="2"/>
</dbReference>
<evidence type="ECO:0000259" key="5">
    <source>
        <dbReference type="PROSITE" id="PS50110"/>
    </source>
</evidence>
<dbReference type="SMART" id="SM00091">
    <property type="entry name" value="PAS"/>
    <property type="match status" value="1"/>
</dbReference>
<feature type="region of interest" description="Disordered" evidence="3">
    <location>
        <begin position="480"/>
        <end position="608"/>
    </location>
</feature>
<sequence length="2691" mass="292137">MSNPAAGPATDDDPPPAPRPHEPVTQSPATASPGTPATRPPPSTRHSSRDKTRPQLPGRVSSRSAKLPADLERFLARYPHPVFALRASHLYDALVGRKEPYAPRPIDLAGEWGTTVPGHGLGASSAGRVRGSRSKDDTKLSSREQYEGGVEPDSTPSPASDDDAPDSAPSTRTASSAGLRSAADGAETDAAQSPAASSARGPLSKVNSATSATSQRRAADAGSNPRAHARAERILASAFDTGSRPASGRNGPAPHGSYLEGGAQKAHDPSRTAEGAVKAMYEQREKQEQDEKEEDEAAAEEESGLEAERLVREQEEFQARDRWSGRRREGSDGSSAGRSAGSDDLEGDGLEMSGGRGLGLKALLTPVWRNGKWRELMAVREDAKREPSKGATPKERDTGLFAKASAAGSPPSDDDADEELELLSLLSRADLQECLAMLTNVVSPLHPQNDSEETRQAHTPLAQLNHTVLLELRFPETSIYRHPPGSSFEHQHSSADSRRADEPPGPERAGSTLSSAAGSGSSGSTAGTAKSGRGTAGSGTPPLHPVLPRNPPLDRPLPVYSPQNPYASDGPFLPTKVAPFDAPPTQGASAGTPASNQNPAVPPPHRGVQQVAGTLLPFLQVVATLQPENDLVLCTTILANMPLPVTLTGSPEKDNKNEAERDKRRARARADERRGRERESADATEKAAEVGRQQRLNEHKVREQRPASMRSSPVKPSVDLPPVERPARIPLPPTPSFGSSSPFPDGYKPSRPPLAQRSTSYSSISGASSGGSTVIGRPPGSSTTPENRSPHEQQVQQFADTAERMGISARQSELPSSGSAGPSSRRGSYDRGLSPSSRDEAGPPSVPVSAGPPTTHRPQQYSEPIYGLGSVPLQTPSVSEELKELWADDPHRTNQVNELPRGFVKEKESRAAVRRRGAAEVGERRETDNEVRERERRRQTKKRDKEWKREQDERNRGHEGLGDLAEQEEPPEEGEGDEAAEEDEADDADDGDAGDKYEGVLGFDEEDTGEDTADDTDADGADDLDNEEMDRLRVKTRTGSTSSDGSAHEREQAAAEAHRAQAQQEAEEERRKRQERTRPEPERRRSSEERLALIDAVEPPRPERRRQRDVVRDEELLQEELGRPEDEAHLVLQSPANLSDTVSSTGSEASHASSSAHLHDEGSDVQGNAQLRRYGDPFFDLVAQTPCGRMMLAVDWSATSLGDIRSWGGELRSHVMAMLASPFSTAIWYGADNVLLYNDAYARLLGPSKHPAVLGKSGAEGWSELWDVLGPLAGQVFSGKTLSFSDHCNCIMRNGALEETYHSWAYITIRDSQARIMGYINPSFETTARVIAERRLGTLRELTQLTQLARTTKDFCAKALRALSGNALDVPFAILYTCETLATSPGRRTRGEGSTTDSGATRLHGRSTDSGATRQSAKAGNKPGEPLTMSGADASPTIARMRLTLQGSIGVPTGHPSAVEEVNVLLDTAMMQDSAPARSSVSSVSSVSSASGTNSTNDDNSSSTVWPFIEALQTRKPVFISELGDRTKGFPHRGWPDEVRRAVLMPIITEGSTLPKALLIVGLNPRRPFNAVMAQFFNLVSRTLSTGLLGIEVAEEQARKSRELSELNDARQAFFANISHELRTPLTLILGPLEDVLTSKTATLDAEDRDRLEVVQRNAHRLLNMVNTLLDFSRLESGKMNTVFRPTLLGPRTADLAALFRSAIERGGIQYIVAIDEDKWASKSQFFLSDEMWEKIIFNLIGNAFKYTPPTPEARIAVKVSFTAKEGTVSVEDTGVGVEDSQLSKIFDRFHRVDSAARSFAGTGIGLSLVLELVKALGGTITVESKLGQGSKFTVRLPRGHAHLQDNLVDHEPYESVELPPRAAQSLAIINDAASWRVDGKSGPAADGGGDGTQKALVGASGRRTSESEPLPSVFNLEKSKTVCLVVDDNAQLRSFIGSTLSKSFAVVEKANGKEAFEYAREHPEISIVVTDLAMPVMSGRELLAALRNNPETSLVPVIFLSAQAGAEARVDALLLGADDYIVKPFQARELLARVNVHLQLGHMRKELERRVTERTAALIESEKKLKELAEQHQTLALVSPVGIFQCDTEGKIVFTNPRYLEISHHPPDVPLDHFEADVCPDDADRVREQWLKAVSNWRPDKPVSTFEYRYKAGNWAQLEVRSFDKGYIGSITDISHQKEVEAFHIREVEQRAQEAEENRRNTEMFLDMSSHELRNPLSGVWQNAEVVGSSLEKFVDFLDELRHHPEGPLDNATVEELHSEMLENVDAIESIMLCASHQTRIADDILNVSKLNMGLLSINVAPFDLVAAVREVVKTFEVQSHQQQIKLAVEKGASLAQLGIDWIVADSGRIKQVTYNFLTNALKYTIDSSRKSVTVHVDVYDGPPPTPSNAMRIAAPNQSFEPPEDCVWCVVGVQDSGKGLSPEQLKLLFARFSQANPKSDQYGGSGLGLYVSKKLVELHRGFIEVESSLGHGSTFRFAVPAPRTTPPPVDEAKLQSVLLQAGAKPSRPPSVRARGPTLPIMLPPASSSPSVGVGPSVARGSVEEGGEKEGKRRVLIAEDNIVNQKVLVRQLKTAGYDVTVANNGQEALDELMADSRKFSTGERGDIDVVLMDIEMPVMGGLEAIRELRRREAAGEISRRYPVCAVTGNAREAQQNQCFAAGFDDLVTKPYRFKDVLEKITRMTALAPAAE</sequence>
<dbReference type="PROSITE" id="PS50109">
    <property type="entry name" value="HIS_KIN"/>
    <property type="match status" value="2"/>
</dbReference>
<dbReference type="InterPro" id="IPR011006">
    <property type="entry name" value="CheY-like_superfamily"/>
</dbReference>
<dbReference type="PRINTS" id="PR00344">
    <property type="entry name" value="BCTRLSENSOR"/>
</dbReference>
<dbReference type="EMBL" id="SOZI01000019">
    <property type="protein sequence ID" value="TNY22834.1"/>
    <property type="molecule type" value="Genomic_DNA"/>
</dbReference>
<dbReference type="PANTHER" id="PTHR43547:SF2">
    <property type="entry name" value="HYBRID SIGNAL TRANSDUCTION HISTIDINE KINASE C"/>
    <property type="match status" value="1"/>
</dbReference>
<dbReference type="InterPro" id="IPR005467">
    <property type="entry name" value="His_kinase_dom"/>
</dbReference>
<feature type="domain" description="Histidine kinase" evidence="4">
    <location>
        <begin position="1617"/>
        <end position="1841"/>
    </location>
</feature>
<feature type="compositionally biased region" description="Basic and acidic residues" evidence="3">
    <location>
        <begin position="489"/>
        <end position="502"/>
    </location>
</feature>
<evidence type="ECO:0000256" key="3">
    <source>
        <dbReference type="SAM" id="MobiDB-lite"/>
    </source>
</evidence>
<keyword evidence="1 2" id="KW-0597">Phosphoprotein</keyword>
<feature type="region of interest" description="Disordered" evidence="3">
    <location>
        <begin position="1138"/>
        <end position="1163"/>
    </location>
</feature>
<feature type="domain" description="Response regulatory" evidence="5">
    <location>
        <begin position="1923"/>
        <end position="2039"/>
    </location>
</feature>
<proteinExistence type="predicted"/>
<dbReference type="CDD" id="cd17546">
    <property type="entry name" value="REC_hyHK_CKI1_RcsC-like"/>
    <property type="match status" value="1"/>
</dbReference>
<feature type="compositionally biased region" description="Polar residues" evidence="3">
    <location>
        <begin position="780"/>
        <end position="799"/>
    </location>
</feature>
<feature type="compositionally biased region" description="Polar residues" evidence="3">
    <location>
        <begin position="1408"/>
        <end position="1418"/>
    </location>
</feature>